<dbReference type="Proteomes" id="UP001156629">
    <property type="component" value="Unassembled WGS sequence"/>
</dbReference>
<accession>A0ABQ5WV69</accession>
<dbReference type="Gene3D" id="3.30.1330.70">
    <property type="entry name" value="Holliday junction resolvase RusA"/>
    <property type="match status" value="1"/>
</dbReference>
<comment type="caution">
    <text evidence="1">The sequence shown here is derived from an EMBL/GenBank/DDBJ whole genome shotgun (WGS) entry which is preliminary data.</text>
</comment>
<organism evidence="1 2">
    <name type="scientific">Gluconobacter kondonii</name>
    <dbReference type="NCBI Taxonomy" id="941463"/>
    <lineage>
        <taxon>Bacteria</taxon>
        <taxon>Pseudomonadati</taxon>
        <taxon>Pseudomonadota</taxon>
        <taxon>Alphaproteobacteria</taxon>
        <taxon>Acetobacterales</taxon>
        <taxon>Acetobacteraceae</taxon>
        <taxon>Gluconobacter</taxon>
    </lineage>
</organism>
<dbReference type="EMBL" id="BSNV01000013">
    <property type="protein sequence ID" value="GLQ66509.1"/>
    <property type="molecule type" value="Genomic_DNA"/>
</dbReference>
<evidence type="ECO:0000313" key="2">
    <source>
        <dbReference type="Proteomes" id="UP001156629"/>
    </source>
</evidence>
<keyword evidence="2" id="KW-1185">Reference proteome</keyword>
<dbReference type="InterPro" id="IPR008822">
    <property type="entry name" value="Endonuclease_RusA-like"/>
</dbReference>
<evidence type="ECO:0000313" key="1">
    <source>
        <dbReference type="EMBL" id="GLQ66509.1"/>
    </source>
</evidence>
<dbReference type="SUPFAM" id="SSF103084">
    <property type="entry name" value="Holliday junction resolvase RusA"/>
    <property type="match status" value="1"/>
</dbReference>
<dbReference type="Pfam" id="PF05866">
    <property type="entry name" value="RusA"/>
    <property type="match status" value="1"/>
</dbReference>
<sequence length="151" mass="17115">MGKAESDSEFEMPFPFEFTIEQVTPVSAQTKNNAAKKRWIEMVSQYAKKDIDSVREQYFLDNRALCVTIYYFPDSKMQGDVDNIVKPILDGMISVAYPDDKLIERCVVQKFEPGGMHIFSSPSQTLEAAIGTEKPCLYIRLEDDPVSRSAS</sequence>
<dbReference type="GeneID" id="76196030"/>
<gene>
    <name evidence="1" type="ORF">GCM10007870_20930</name>
</gene>
<dbReference type="InterPro" id="IPR036614">
    <property type="entry name" value="RusA-like_sf"/>
</dbReference>
<proteinExistence type="predicted"/>
<dbReference type="RefSeq" id="WP_099287701.1">
    <property type="nucleotide sequence ID" value="NZ_BEWP01000030.1"/>
</dbReference>
<name>A0ABQ5WV69_9PROT</name>
<reference evidence="2" key="1">
    <citation type="journal article" date="2019" name="Int. J. Syst. Evol. Microbiol.">
        <title>The Global Catalogue of Microorganisms (GCM) 10K type strain sequencing project: providing services to taxonomists for standard genome sequencing and annotation.</title>
        <authorList>
            <consortium name="The Broad Institute Genomics Platform"/>
            <consortium name="The Broad Institute Genome Sequencing Center for Infectious Disease"/>
            <person name="Wu L."/>
            <person name="Ma J."/>
        </authorList>
    </citation>
    <scope>NUCLEOTIDE SEQUENCE [LARGE SCALE GENOMIC DNA]</scope>
    <source>
        <strain evidence="2">NBRC 3266</strain>
    </source>
</reference>
<protein>
    <submittedName>
        <fullName evidence="1">Uncharacterized protein</fullName>
    </submittedName>
</protein>